<protein>
    <submittedName>
        <fullName evidence="1">Uncharacterized protein</fullName>
    </submittedName>
</protein>
<organism evidence="1 2">
    <name type="scientific">Neophaeococcomyces mojaviensis</name>
    <dbReference type="NCBI Taxonomy" id="3383035"/>
    <lineage>
        <taxon>Eukaryota</taxon>
        <taxon>Fungi</taxon>
        <taxon>Dikarya</taxon>
        <taxon>Ascomycota</taxon>
        <taxon>Pezizomycotina</taxon>
        <taxon>Eurotiomycetes</taxon>
        <taxon>Chaetothyriomycetidae</taxon>
        <taxon>Chaetothyriales</taxon>
        <taxon>Chaetothyriales incertae sedis</taxon>
        <taxon>Neophaeococcomyces</taxon>
    </lineage>
</organism>
<sequence>MDKVTATMFYYALSKEERAVAWRKTMEEQHGVHSVHVFKQILTELQMEINIGLRNKDITTVYAKLYNYIKQNDGGGTISYWRGTYGSSVIDSVIQIIGEVEMQSTAQMAPTFDELSRLSKPAPDTLAIQSTQTEKTNEALNIMQKEIKTIRESQEQMSQAISNLNTIIETCRKDNESLRTSQKRLQEQYQI</sequence>
<gene>
    <name evidence="1" type="ORF">H2198_002905</name>
</gene>
<keyword evidence="2" id="KW-1185">Reference proteome</keyword>
<accession>A0ACC3ADB7</accession>
<name>A0ACC3ADB7_9EURO</name>
<reference evidence="1" key="1">
    <citation type="submission" date="2022-10" db="EMBL/GenBank/DDBJ databases">
        <title>Culturing micro-colonial fungi from biological soil crusts in the Mojave desert and describing Neophaeococcomyces mojavensis, and introducing the new genera and species Taxawa tesnikishii.</title>
        <authorList>
            <person name="Kurbessoian T."/>
            <person name="Stajich J.E."/>
        </authorList>
    </citation>
    <scope>NUCLEOTIDE SEQUENCE</scope>
    <source>
        <strain evidence="1">JES_112</strain>
    </source>
</reference>
<dbReference type="EMBL" id="JAPDRQ010000036">
    <property type="protein sequence ID" value="KAJ9659836.1"/>
    <property type="molecule type" value="Genomic_DNA"/>
</dbReference>
<comment type="caution">
    <text evidence="1">The sequence shown here is derived from an EMBL/GenBank/DDBJ whole genome shotgun (WGS) entry which is preliminary data.</text>
</comment>
<evidence type="ECO:0000313" key="1">
    <source>
        <dbReference type="EMBL" id="KAJ9659836.1"/>
    </source>
</evidence>
<dbReference type="Proteomes" id="UP001172386">
    <property type="component" value="Unassembled WGS sequence"/>
</dbReference>
<proteinExistence type="predicted"/>
<evidence type="ECO:0000313" key="2">
    <source>
        <dbReference type="Proteomes" id="UP001172386"/>
    </source>
</evidence>